<evidence type="ECO:0000256" key="1">
    <source>
        <dbReference type="SAM" id="MobiDB-lite"/>
    </source>
</evidence>
<accession>A0ABS9C5D8</accession>
<feature type="region of interest" description="Disordered" evidence="1">
    <location>
        <begin position="291"/>
        <end position="320"/>
    </location>
</feature>
<proteinExistence type="predicted"/>
<dbReference type="InterPro" id="IPR018874">
    <property type="entry name" value="Phage_Mx8_p63_C"/>
</dbReference>
<dbReference type="RefSeq" id="WP_235131274.1">
    <property type="nucleotide sequence ID" value="NZ_JACSGT010000001.1"/>
</dbReference>
<reference evidence="3" key="1">
    <citation type="submission" date="2021-08" db="EMBL/GenBank/DDBJ databases">
        <title>Complete genome sequence of Chryseobacterium sp strain PS-8.</title>
        <authorList>
            <person name="Das S.K."/>
        </authorList>
    </citation>
    <scope>NUCLEOTIDE SEQUENCE</scope>
    <source>
        <strain evidence="3">PS-8</strain>
    </source>
</reference>
<evidence type="ECO:0000313" key="4">
    <source>
        <dbReference type="Proteomes" id="UP001430374"/>
    </source>
</evidence>
<evidence type="ECO:0000259" key="2">
    <source>
        <dbReference type="Pfam" id="PF10546"/>
    </source>
</evidence>
<organism evidence="3 4">
    <name type="scientific">Chryseobacterium indicum</name>
    <dbReference type="NCBI Taxonomy" id="2766954"/>
    <lineage>
        <taxon>Bacteria</taxon>
        <taxon>Pseudomonadati</taxon>
        <taxon>Bacteroidota</taxon>
        <taxon>Flavobacteriia</taxon>
        <taxon>Flavobacteriales</taxon>
        <taxon>Weeksellaceae</taxon>
        <taxon>Chryseobacterium group</taxon>
        <taxon>Chryseobacterium</taxon>
    </lineage>
</organism>
<name>A0ABS9C5D8_9FLAO</name>
<feature type="domain" description="Bacteriophage Mx8 p63 C-terminal" evidence="2">
    <location>
        <begin position="158"/>
        <end position="251"/>
    </location>
</feature>
<comment type="caution">
    <text evidence="3">The sequence shown here is derived from an EMBL/GenBank/DDBJ whole genome shotgun (WGS) entry which is preliminary data.</text>
</comment>
<keyword evidence="4" id="KW-1185">Reference proteome</keyword>
<dbReference type="EMBL" id="JACSGT010000001">
    <property type="protein sequence ID" value="MCF2219701.1"/>
    <property type="molecule type" value="Genomic_DNA"/>
</dbReference>
<dbReference type="Proteomes" id="UP001430374">
    <property type="component" value="Unassembled WGS sequence"/>
</dbReference>
<evidence type="ECO:0000313" key="3">
    <source>
        <dbReference type="EMBL" id="MCF2219701.1"/>
    </source>
</evidence>
<sequence length="320" mass="37299">MATKRQILHEGELHLGGMIIPCYVLEDGTRVLSGNAMQNALNLQEDSENKSGTRLARYLGQKSLEPFIYKEKDPGHYNPIECYRGEQKINGYEATVLADICEAFLDARKSINLSPRQKIIADQCEILIRGFARVGIVALIDEATGYQYDRERFELQKILNTYIADEILKWQLTFTDDFYKEVYRLWGLPFIPKYIKNKPSFIGKLTTKYIYEMLPKGVLDKIREKTGKTEKGNWKYQWHRNLTAEVGREHLKKQIIEVTTLMSVAQSKEQFDSLFQQKYNKNPVQLKLEFEEQPEPPKKLSDFNQKIKKGLDFNPNEDKE</sequence>
<protein>
    <submittedName>
        <fullName evidence="3">P63C domain-containing protein</fullName>
    </submittedName>
</protein>
<gene>
    <name evidence="3" type="ORF">H9Q08_10305</name>
</gene>
<dbReference type="Pfam" id="PF10546">
    <property type="entry name" value="P63C"/>
    <property type="match status" value="1"/>
</dbReference>